<evidence type="ECO:0000256" key="1">
    <source>
        <dbReference type="ARBA" id="ARBA00022527"/>
    </source>
</evidence>
<dbReference type="GO" id="GO:0005524">
    <property type="term" value="F:ATP binding"/>
    <property type="evidence" value="ECO:0007669"/>
    <property type="project" value="UniProtKB-KW"/>
</dbReference>
<keyword evidence="4" id="KW-1185">Reference proteome</keyword>
<keyword evidence="3" id="KW-0547">Nucleotide-binding</keyword>
<dbReference type="InterPro" id="IPR036890">
    <property type="entry name" value="HATPase_C_sf"/>
</dbReference>
<gene>
    <name evidence="3" type="ORF">ACEZDE_22450</name>
</gene>
<keyword evidence="1" id="KW-0808">Transferase</keyword>
<dbReference type="Proteomes" id="UP001592531">
    <property type="component" value="Unassembled WGS sequence"/>
</dbReference>
<name>A0ABV6W039_9ACTN</name>
<feature type="domain" description="Histidine kinase/HSP90-like ATPase" evidence="2">
    <location>
        <begin position="9"/>
        <end position="135"/>
    </location>
</feature>
<protein>
    <submittedName>
        <fullName evidence="3">ATP-binding protein</fullName>
    </submittedName>
</protein>
<keyword evidence="3" id="KW-0067">ATP-binding</keyword>
<dbReference type="PANTHER" id="PTHR35526">
    <property type="entry name" value="ANTI-SIGMA-F FACTOR RSBW-RELATED"/>
    <property type="match status" value="1"/>
</dbReference>
<dbReference type="Pfam" id="PF13581">
    <property type="entry name" value="HATPase_c_2"/>
    <property type="match status" value="1"/>
</dbReference>
<dbReference type="InterPro" id="IPR050267">
    <property type="entry name" value="Anti-sigma-factor_SerPK"/>
</dbReference>
<dbReference type="RefSeq" id="WP_380538646.1">
    <property type="nucleotide sequence ID" value="NZ_JBHFAB010000017.1"/>
</dbReference>
<proteinExistence type="predicted"/>
<dbReference type="InterPro" id="IPR003594">
    <property type="entry name" value="HATPase_dom"/>
</dbReference>
<dbReference type="CDD" id="cd16936">
    <property type="entry name" value="HATPase_RsbW-like"/>
    <property type="match status" value="1"/>
</dbReference>
<comment type="caution">
    <text evidence="3">The sequence shown here is derived from an EMBL/GenBank/DDBJ whole genome shotgun (WGS) entry which is preliminary data.</text>
</comment>
<sequence>MQPSSLNLAALPTAVSCSRMFVRHTLKRWNLPDQIDPAELIASELVTNAVKATGVTMPNPGWGDLEKVALINVRLAAHRDGVSIQVWDASLEPPVQPAAGAAAGAEGGRGLFIVRAVARQVGHFYPRGGGKVVWAELALDAPVPPLPRRAAKTPTIQLPLPDPDLLRKVLAGLQRL</sequence>
<reference evidence="3 4" key="1">
    <citation type="submission" date="2024-09" db="EMBL/GenBank/DDBJ databases">
        <authorList>
            <person name="Lee S.D."/>
        </authorList>
    </citation>
    <scope>NUCLEOTIDE SEQUENCE [LARGE SCALE GENOMIC DNA]</scope>
    <source>
        <strain evidence="3 4">N8-3</strain>
    </source>
</reference>
<dbReference type="Gene3D" id="3.30.565.10">
    <property type="entry name" value="Histidine kinase-like ATPase, C-terminal domain"/>
    <property type="match status" value="1"/>
</dbReference>
<organism evidence="3 4">
    <name type="scientific">Streptacidiphilus cavernicola</name>
    <dbReference type="NCBI Taxonomy" id="3342716"/>
    <lineage>
        <taxon>Bacteria</taxon>
        <taxon>Bacillati</taxon>
        <taxon>Actinomycetota</taxon>
        <taxon>Actinomycetes</taxon>
        <taxon>Kitasatosporales</taxon>
        <taxon>Streptomycetaceae</taxon>
        <taxon>Streptacidiphilus</taxon>
    </lineage>
</organism>
<dbReference type="SUPFAM" id="SSF55874">
    <property type="entry name" value="ATPase domain of HSP90 chaperone/DNA topoisomerase II/histidine kinase"/>
    <property type="match status" value="1"/>
</dbReference>
<dbReference type="PANTHER" id="PTHR35526:SF3">
    <property type="entry name" value="ANTI-SIGMA-F FACTOR RSBW"/>
    <property type="match status" value="1"/>
</dbReference>
<keyword evidence="1" id="KW-0418">Kinase</keyword>
<keyword evidence="1" id="KW-0723">Serine/threonine-protein kinase</keyword>
<evidence type="ECO:0000313" key="3">
    <source>
        <dbReference type="EMBL" id="MFC1419371.1"/>
    </source>
</evidence>
<evidence type="ECO:0000259" key="2">
    <source>
        <dbReference type="Pfam" id="PF13581"/>
    </source>
</evidence>
<dbReference type="EMBL" id="JBHFAB010000017">
    <property type="protein sequence ID" value="MFC1419371.1"/>
    <property type="molecule type" value="Genomic_DNA"/>
</dbReference>
<evidence type="ECO:0000313" key="4">
    <source>
        <dbReference type="Proteomes" id="UP001592531"/>
    </source>
</evidence>
<accession>A0ABV6W039</accession>